<feature type="non-terminal residue" evidence="7">
    <location>
        <position position="135"/>
    </location>
</feature>
<keyword evidence="3 5" id="KW-0690">Ribosome biogenesis</keyword>
<feature type="region of interest" description="Disordered" evidence="6">
    <location>
        <begin position="63"/>
        <end position="90"/>
    </location>
</feature>
<protein>
    <recommendedName>
        <fullName evidence="5">Ribosome biogenesis regulatory protein</fullName>
    </recommendedName>
</protein>
<keyword evidence="4 5" id="KW-0539">Nucleus</keyword>
<organism evidence="7 8">
    <name type="scientific">Reticulomyxa filosa</name>
    <dbReference type="NCBI Taxonomy" id="46433"/>
    <lineage>
        <taxon>Eukaryota</taxon>
        <taxon>Sar</taxon>
        <taxon>Rhizaria</taxon>
        <taxon>Retaria</taxon>
        <taxon>Foraminifera</taxon>
        <taxon>Monothalamids</taxon>
        <taxon>Reticulomyxidae</taxon>
        <taxon>Reticulomyxa</taxon>
    </lineage>
</organism>
<dbReference type="EMBL" id="ASPP01002898">
    <property type="protein sequence ID" value="ETO34069.1"/>
    <property type="molecule type" value="Genomic_DNA"/>
</dbReference>
<proteinExistence type="inferred from homology"/>
<evidence type="ECO:0000313" key="8">
    <source>
        <dbReference type="Proteomes" id="UP000023152"/>
    </source>
</evidence>
<dbReference type="OMA" id="FICCVVY"/>
<dbReference type="Pfam" id="PF04939">
    <property type="entry name" value="RRS1"/>
    <property type="match status" value="1"/>
</dbReference>
<evidence type="ECO:0000256" key="2">
    <source>
        <dbReference type="ARBA" id="ARBA00010077"/>
    </source>
</evidence>
<evidence type="ECO:0000256" key="3">
    <source>
        <dbReference type="ARBA" id="ARBA00022517"/>
    </source>
</evidence>
<evidence type="ECO:0000256" key="4">
    <source>
        <dbReference type="ARBA" id="ARBA00023242"/>
    </source>
</evidence>
<comment type="subcellular location">
    <subcellularLocation>
        <location evidence="1 5">Nucleus</location>
    </subcellularLocation>
</comment>
<evidence type="ECO:0000313" key="7">
    <source>
        <dbReference type="EMBL" id="ETO34069.1"/>
    </source>
</evidence>
<dbReference type="InterPro" id="IPR007023">
    <property type="entry name" value="Ribosom_reg"/>
</dbReference>
<reference evidence="7 8" key="1">
    <citation type="journal article" date="2013" name="Curr. Biol.">
        <title>The Genome of the Foraminiferan Reticulomyxa filosa.</title>
        <authorList>
            <person name="Glockner G."/>
            <person name="Hulsmann N."/>
            <person name="Schleicher M."/>
            <person name="Noegel A.A."/>
            <person name="Eichinger L."/>
            <person name="Gallinger C."/>
            <person name="Pawlowski J."/>
            <person name="Sierra R."/>
            <person name="Euteneuer U."/>
            <person name="Pillet L."/>
            <person name="Moustafa A."/>
            <person name="Platzer M."/>
            <person name="Groth M."/>
            <person name="Szafranski K."/>
            <person name="Schliwa M."/>
        </authorList>
    </citation>
    <scope>NUCLEOTIDE SEQUENCE [LARGE SCALE GENOMIC DNA]</scope>
</reference>
<keyword evidence="8" id="KW-1185">Reference proteome</keyword>
<evidence type="ECO:0000256" key="5">
    <source>
        <dbReference type="RuleBase" id="RU364132"/>
    </source>
</evidence>
<dbReference type="GO" id="GO:0005634">
    <property type="term" value="C:nucleus"/>
    <property type="evidence" value="ECO:0007669"/>
    <property type="project" value="UniProtKB-SubCell"/>
</dbReference>
<dbReference type="GO" id="GO:0042254">
    <property type="term" value="P:ribosome biogenesis"/>
    <property type="evidence" value="ECO:0007669"/>
    <property type="project" value="UniProtKB-KW"/>
</dbReference>
<feature type="region of interest" description="Disordered" evidence="6">
    <location>
        <begin position="104"/>
        <end position="135"/>
    </location>
</feature>
<dbReference type="OrthoDB" id="1932975at2759"/>
<sequence>MNPIPMELDKLFSATNMSEKKDEGDQSTANAEAVTNKYLQEISRANLQALVNELCKLPTSVDEDHSGLVTRLPRKAKFPRAKPVPTEKPPTRWETFALQQGIRKKKRNVPSVAWDEQTQGWKRKQGYKKANDPMD</sequence>
<comment type="function">
    <text evidence="5">Involved in ribosomal large subunit assembly.</text>
</comment>
<evidence type="ECO:0000256" key="1">
    <source>
        <dbReference type="ARBA" id="ARBA00004123"/>
    </source>
</evidence>
<gene>
    <name evidence="7" type="ORF">RFI_03026</name>
</gene>
<comment type="caution">
    <text evidence="7">The sequence shown here is derived from an EMBL/GenBank/DDBJ whole genome shotgun (WGS) entry which is preliminary data.</text>
</comment>
<comment type="similarity">
    <text evidence="2 5">Belongs to the RRS1 family.</text>
</comment>
<dbReference type="Proteomes" id="UP000023152">
    <property type="component" value="Unassembled WGS sequence"/>
</dbReference>
<dbReference type="AlphaFoldDB" id="X6P7M7"/>
<name>X6P7M7_RETFI</name>
<evidence type="ECO:0000256" key="6">
    <source>
        <dbReference type="SAM" id="MobiDB-lite"/>
    </source>
</evidence>
<accession>X6P7M7</accession>